<dbReference type="AlphaFoldDB" id="A0A6L2NNK1"/>
<evidence type="ECO:0000256" key="1">
    <source>
        <dbReference type="ARBA" id="ARBA00022723"/>
    </source>
</evidence>
<keyword evidence="3" id="KW-0862">Zinc</keyword>
<evidence type="ECO:0000256" key="6">
    <source>
        <dbReference type="SAM" id="MobiDB-lite"/>
    </source>
</evidence>
<protein>
    <recommendedName>
        <fullName evidence="7">SWIM-type domain-containing protein</fullName>
    </recommendedName>
</protein>
<organism evidence="8">
    <name type="scientific">Tanacetum cinerariifolium</name>
    <name type="common">Dalmatian daisy</name>
    <name type="synonym">Chrysanthemum cinerariifolium</name>
    <dbReference type="NCBI Taxonomy" id="118510"/>
    <lineage>
        <taxon>Eukaryota</taxon>
        <taxon>Viridiplantae</taxon>
        <taxon>Streptophyta</taxon>
        <taxon>Embryophyta</taxon>
        <taxon>Tracheophyta</taxon>
        <taxon>Spermatophyta</taxon>
        <taxon>Magnoliopsida</taxon>
        <taxon>eudicotyledons</taxon>
        <taxon>Gunneridae</taxon>
        <taxon>Pentapetalae</taxon>
        <taxon>asterids</taxon>
        <taxon>campanulids</taxon>
        <taxon>Asterales</taxon>
        <taxon>Asteraceae</taxon>
        <taxon>Asteroideae</taxon>
        <taxon>Anthemideae</taxon>
        <taxon>Anthemidinae</taxon>
        <taxon>Tanacetum</taxon>
    </lineage>
</organism>
<feature type="coiled-coil region" evidence="5">
    <location>
        <begin position="684"/>
        <end position="711"/>
    </location>
</feature>
<gene>
    <name evidence="8" type="ORF">Tci_059896</name>
</gene>
<evidence type="ECO:0000256" key="2">
    <source>
        <dbReference type="ARBA" id="ARBA00022771"/>
    </source>
</evidence>
<evidence type="ECO:0000259" key="7">
    <source>
        <dbReference type="PROSITE" id="PS50966"/>
    </source>
</evidence>
<dbReference type="PANTHER" id="PTHR31973">
    <property type="entry name" value="POLYPROTEIN, PUTATIVE-RELATED"/>
    <property type="match status" value="1"/>
</dbReference>
<comment type="caution">
    <text evidence="8">The sequence shown here is derived from an EMBL/GenBank/DDBJ whole genome shotgun (WGS) entry which is preliminary data.</text>
</comment>
<dbReference type="Pfam" id="PF04434">
    <property type="entry name" value="SWIM"/>
    <property type="match status" value="1"/>
</dbReference>
<feature type="region of interest" description="Disordered" evidence="6">
    <location>
        <begin position="158"/>
        <end position="202"/>
    </location>
</feature>
<name>A0A6L2NNK1_TANCI</name>
<evidence type="ECO:0000313" key="8">
    <source>
        <dbReference type="EMBL" id="GEU87918.1"/>
    </source>
</evidence>
<feature type="domain" description="SWIM-type" evidence="7">
    <location>
        <begin position="551"/>
        <end position="583"/>
    </location>
</feature>
<accession>A0A6L2NNK1</accession>
<dbReference type="InterPro" id="IPR007527">
    <property type="entry name" value="Znf_SWIM"/>
</dbReference>
<feature type="region of interest" description="Disordered" evidence="6">
    <location>
        <begin position="261"/>
        <end position="290"/>
    </location>
</feature>
<feature type="compositionally biased region" description="Basic residues" evidence="6">
    <location>
        <begin position="278"/>
        <end position="290"/>
    </location>
</feature>
<dbReference type="PROSITE" id="PS50966">
    <property type="entry name" value="ZF_SWIM"/>
    <property type="match status" value="1"/>
</dbReference>
<feature type="region of interest" description="Disordered" evidence="6">
    <location>
        <begin position="828"/>
        <end position="850"/>
    </location>
</feature>
<evidence type="ECO:0000256" key="5">
    <source>
        <dbReference type="SAM" id="Coils"/>
    </source>
</evidence>
<feature type="compositionally biased region" description="Basic and acidic residues" evidence="6">
    <location>
        <begin position="1"/>
        <end position="12"/>
    </location>
</feature>
<feature type="compositionally biased region" description="Polar residues" evidence="6">
    <location>
        <begin position="261"/>
        <end position="276"/>
    </location>
</feature>
<dbReference type="GO" id="GO:0008270">
    <property type="term" value="F:zinc ion binding"/>
    <property type="evidence" value="ECO:0007669"/>
    <property type="project" value="UniProtKB-KW"/>
</dbReference>
<sequence>MQTIKEKVDTSKALDASLVDAESSETESKEHDTNSRSGNDAHDDDADIIPIYDEELMAKVQTTAEINVSAIGQQHTEQPQFNNKGEVDQNAKECHDTCPLADILTVTTHYLPKEREAASAKPHHMIASSNSRIRSKNMPRFSSNDMVYNHYLEEAKKKIQESSRNSEPNLMPSAKSQSTVNGSKPKPRSNNQNSRNWPTSKSSCVTTKIVPIAEHPRNSKIFSNSKHFVCSTCQKCVFNANHDSCVTKFLKEVNSCAKLSSNKTTNRNKPAKQTSFAKKPKRHIPKGHRWKPTGKIFKTVGLRWVPTGKIFTSSTTKVDSDPLNGSNADITNQYECKQTLDVSACTLNLRAGTSFNPNKEGLRVWLLKRMISPKPGLQGILICKQDSNIMTRVGITIPPSHNNAEGIMPTKIELTLEQSQQGVSNDVLMEEMKQLNSEAYDYLIGRDPNSLSSAFFNLIVKCPAFENEICESYHRAILLQRHKPIITMLEDIRVYLMQRVVAMHNIAVNLEDQITPTVSKKLEYLKREQRHWTVFPSAYQLLEVRCGDSAFGLNLGEKTCACRLWQLSGIPCIHAVAGYMHLNRDPDEGALDTTRLAVTKNQFLKLPFKENHQAEQGSLYMELMHQQEVVAGVLEVEEVLEVVEMVLEEVLEVDMLIESTDEDKRVQEEGEYQEKLDEDAFKEAMEQQQMNEQMDEERERQNIEEREWQETNDYFNLSKWIEDESIDVDAYNRKNSSINFNAFTQESVINDPSHPTHSTEVQVGDADVAVSAQDKNKGKAIQEGSNSKSPATPVRKSKWLRQEEPQPFRIYVKNRGRSERIAKLQGKNFKFDAQGTSSTPDKAFDVSESE</sequence>
<feature type="region of interest" description="Disordered" evidence="6">
    <location>
        <begin position="116"/>
        <end position="141"/>
    </location>
</feature>
<dbReference type="InterPro" id="IPR006564">
    <property type="entry name" value="Znf_PMZ"/>
</dbReference>
<evidence type="ECO:0000256" key="4">
    <source>
        <dbReference type="PROSITE-ProRule" id="PRU00325"/>
    </source>
</evidence>
<evidence type="ECO:0000256" key="3">
    <source>
        <dbReference type="ARBA" id="ARBA00022833"/>
    </source>
</evidence>
<dbReference type="PANTHER" id="PTHR31973:SF189">
    <property type="entry name" value="TRANSPOSASE, MUDR, PLANT, MULE TRANSPOSASE DOMAIN PROTEIN-RELATED"/>
    <property type="match status" value="1"/>
</dbReference>
<feature type="region of interest" description="Disordered" evidence="6">
    <location>
        <begin position="1"/>
        <end position="45"/>
    </location>
</feature>
<feature type="compositionally biased region" description="Polar residues" evidence="6">
    <location>
        <begin position="162"/>
        <end position="202"/>
    </location>
</feature>
<proteinExistence type="predicted"/>
<keyword evidence="5" id="KW-0175">Coiled coil</keyword>
<dbReference type="EMBL" id="BKCJ010009638">
    <property type="protein sequence ID" value="GEU87918.1"/>
    <property type="molecule type" value="Genomic_DNA"/>
</dbReference>
<feature type="region of interest" description="Disordered" evidence="6">
    <location>
        <begin position="773"/>
        <end position="801"/>
    </location>
</feature>
<keyword evidence="2 4" id="KW-0863">Zinc-finger</keyword>
<keyword evidence="1" id="KW-0479">Metal-binding</keyword>
<dbReference type="SMART" id="SM00575">
    <property type="entry name" value="ZnF_PMZ"/>
    <property type="match status" value="1"/>
</dbReference>
<reference evidence="8" key="1">
    <citation type="journal article" date="2019" name="Sci. Rep.">
        <title>Draft genome of Tanacetum cinerariifolium, the natural source of mosquito coil.</title>
        <authorList>
            <person name="Yamashiro T."/>
            <person name="Shiraishi A."/>
            <person name="Satake H."/>
            <person name="Nakayama K."/>
        </authorList>
    </citation>
    <scope>NUCLEOTIDE SEQUENCE</scope>
</reference>